<organism evidence="1 2">
    <name type="scientific">Burkholderia pseudomultivorans</name>
    <dbReference type="NCBI Taxonomy" id="1207504"/>
    <lineage>
        <taxon>Bacteria</taxon>
        <taxon>Pseudomonadati</taxon>
        <taxon>Pseudomonadota</taxon>
        <taxon>Betaproteobacteria</taxon>
        <taxon>Burkholderiales</taxon>
        <taxon>Burkholderiaceae</taxon>
        <taxon>Burkholderia</taxon>
        <taxon>Burkholderia cepacia complex</taxon>
    </lineage>
</organism>
<dbReference type="Proteomes" id="UP000061512">
    <property type="component" value="Unassembled WGS sequence"/>
</dbReference>
<reference evidence="1 2" key="1">
    <citation type="submission" date="2015-11" db="EMBL/GenBank/DDBJ databases">
        <title>Expanding the genomic diversity of Burkholderia species for the development of highly accurate diagnostics.</title>
        <authorList>
            <person name="Sahl J."/>
            <person name="Keim P."/>
            <person name="Wagner D."/>
        </authorList>
    </citation>
    <scope>NUCLEOTIDE SEQUENCE [LARGE SCALE GENOMIC DNA]</scope>
    <source>
        <strain evidence="1 2">MSMB574WGS</strain>
    </source>
</reference>
<proteinExistence type="predicted"/>
<accession>A0A132ET54</accession>
<gene>
    <name evidence="1" type="ORF">WT57_03740</name>
</gene>
<evidence type="ECO:0000313" key="1">
    <source>
        <dbReference type="EMBL" id="KWF58541.1"/>
    </source>
</evidence>
<comment type="caution">
    <text evidence="1">The sequence shown here is derived from an EMBL/GenBank/DDBJ whole genome shotgun (WGS) entry which is preliminary data.</text>
</comment>
<sequence>MDADAARRDRFRRPRPIDAPRRVVRCLEAASRRMLPDGPMPTGIHRSASHARASSDIVSYETPMNAMQIY</sequence>
<protein>
    <submittedName>
        <fullName evidence="1">Uncharacterized protein</fullName>
    </submittedName>
</protein>
<dbReference type="AlphaFoldDB" id="A0A132ET54"/>
<dbReference type="EMBL" id="LPJX01000066">
    <property type="protein sequence ID" value="KWF58541.1"/>
    <property type="molecule type" value="Genomic_DNA"/>
</dbReference>
<dbReference type="RefSeq" id="WP_060300351.1">
    <property type="nucleotide sequence ID" value="NZ_JANLBU010000029.1"/>
</dbReference>
<name>A0A132ET54_9BURK</name>
<evidence type="ECO:0000313" key="2">
    <source>
        <dbReference type="Proteomes" id="UP000061512"/>
    </source>
</evidence>